<dbReference type="AlphaFoldDB" id="A0A562LYP3"/>
<evidence type="ECO:0000313" key="2">
    <source>
        <dbReference type="Proteomes" id="UP000316471"/>
    </source>
</evidence>
<dbReference type="RefSeq" id="WP_242006751.1">
    <property type="nucleotide sequence ID" value="NZ_VLKP01000003.1"/>
</dbReference>
<dbReference type="GO" id="GO:0020037">
    <property type="term" value="F:heme binding"/>
    <property type="evidence" value="ECO:0007669"/>
    <property type="project" value="InterPro"/>
</dbReference>
<dbReference type="InterPro" id="IPR010980">
    <property type="entry name" value="Cyt_c/b562"/>
</dbReference>
<gene>
    <name evidence="1" type="ORF">IP93_01123</name>
</gene>
<proteinExistence type="predicted"/>
<dbReference type="GO" id="GO:0009055">
    <property type="term" value="F:electron transfer activity"/>
    <property type="evidence" value="ECO:0007669"/>
    <property type="project" value="InterPro"/>
</dbReference>
<dbReference type="EMBL" id="VLKP01000003">
    <property type="protein sequence ID" value="TWI12777.1"/>
    <property type="molecule type" value="Genomic_DNA"/>
</dbReference>
<comment type="caution">
    <text evidence="1">The sequence shown here is derived from an EMBL/GenBank/DDBJ whole genome shotgun (WGS) entry which is preliminary data.</text>
</comment>
<dbReference type="Proteomes" id="UP000316471">
    <property type="component" value="Unassembled WGS sequence"/>
</dbReference>
<dbReference type="PROSITE" id="PS51257">
    <property type="entry name" value="PROKAR_LIPOPROTEIN"/>
    <property type="match status" value="1"/>
</dbReference>
<dbReference type="Gene3D" id="1.20.120.10">
    <property type="entry name" value="Cytochrome c/b562"/>
    <property type="match status" value="1"/>
</dbReference>
<name>A0A562LYP3_9GAMM</name>
<dbReference type="GO" id="GO:0022900">
    <property type="term" value="P:electron transport chain"/>
    <property type="evidence" value="ECO:0007669"/>
    <property type="project" value="InterPro"/>
</dbReference>
<sequence>MKRVVSGFVPVVAATAILFISVACLDAHAKEKESMGLRLVMDKLGRDMQATAGAISKEDWTLVRAISSRIAGHSEPPAMEKVRILKWIGTGAGKFRTFDAQVKQGANGMADAAGRGDGAEVIRRFAEIQNACLGCHQQFRKPFVEYFYDSR</sequence>
<protein>
    <submittedName>
        <fullName evidence="1">Cytochrome c</fullName>
    </submittedName>
</protein>
<accession>A0A562LYP3</accession>
<dbReference type="PROSITE" id="PS51009">
    <property type="entry name" value="CYTCII"/>
    <property type="match status" value="1"/>
</dbReference>
<organism evidence="1 2">
    <name type="scientific">Aerolutibacter ruishenii</name>
    <dbReference type="NCBI Taxonomy" id="686800"/>
    <lineage>
        <taxon>Bacteria</taxon>
        <taxon>Pseudomonadati</taxon>
        <taxon>Pseudomonadota</taxon>
        <taxon>Gammaproteobacteria</taxon>
        <taxon>Lysobacterales</taxon>
        <taxon>Lysobacteraceae</taxon>
        <taxon>Aerolutibacter</taxon>
    </lineage>
</organism>
<dbReference type="Pfam" id="PF01322">
    <property type="entry name" value="Cytochrom_C_2"/>
    <property type="match status" value="1"/>
</dbReference>
<reference evidence="1 2" key="1">
    <citation type="journal article" date="2015" name="Stand. Genomic Sci.">
        <title>Genomic Encyclopedia of Bacterial and Archaeal Type Strains, Phase III: the genomes of soil and plant-associated and newly described type strains.</title>
        <authorList>
            <person name="Whitman W.B."/>
            <person name="Woyke T."/>
            <person name="Klenk H.P."/>
            <person name="Zhou Y."/>
            <person name="Lilburn T.G."/>
            <person name="Beck B.J."/>
            <person name="De Vos P."/>
            <person name="Vandamme P."/>
            <person name="Eisen J.A."/>
            <person name="Garrity G."/>
            <person name="Hugenholtz P."/>
            <person name="Kyrpides N.C."/>
        </authorList>
    </citation>
    <scope>NUCLEOTIDE SEQUENCE [LARGE SCALE GENOMIC DNA]</scope>
    <source>
        <strain evidence="1 2">CGMCC 1.10136</strain>
    </source>
</reference>
<evidence type="ECO:0000313" key="1">
    <source>
        <dbReference type="EMBL" id="TWI12777.1"/>
    </source>
</evidence>
<dbReference type="GO" id="GO:0005506">
    <property type="term" value="F:iron ion binding"/>
    <property type="evidence" value="ECO:0007669"/>
    <property type="project" value="InterPro"/>
</dbReference>
<keyword evidence="2" id="KW-1185">Reference proteome</keyword>
<dbReference type="SUPFAM" id="SSF47175">
    <property type="entry name" value="Cytochromes"/>
    <property type="match status" value="1"/>
</dbReference>
<dbReference type="InterPro" id="IPR002321">
    <property type="entry name" value="Cyt_c_II"/>
</dbReference>